<evidence type="ECO:0000256" key="4">
    <source>
        <dbReference type="ARBA" id="ARBA00022676"/>
    </source>
</evidence>
<evidence type="ECO:0000259" key="9">
    <source>
        <dbReference type="Pfam" id="PF08288"/>
    </source>
</evidence>
<reference evidence="10" key="2">
    <citation type="submission" date="2013-03" db="EMBL/GenBank/DDBJ databases">
        <authorList>
            <person name="Motta M.C.M."/>
            <person name="Martins A.C.A."/>
            <person name="Preta C.M.C.C."/>
            <person name="Silva R."/>
            <person name="de Souza S.S."/>
            <person name="Klein C.C."/>
            <person name="de Almeida L.G.P."/>
            <person name="Cunha O.L."/>
            <person name="Colabardini A.C."/>
            <person name="Lima B.A."/>
            <person name="Machado C.R."/>
            <person name="Soares C.M.A."/>
            <person name="de Menezes C.B.A."/>
            <person name="Bartolomeu D.C."/>
            <person name="Grisard E.C."/>
            <person name="Fantinatti-Garboggini F."/>
            <person name="Rodrigues-Luiz G.F."/>
            <person name="Wagner G."/>
            <person name="Goldman G.H."/>
            <person name="Fietto J.L.R."/>
            <person name="Ciapina L.P."/>
            <person name="Brocchi M."/>
            <person name="Elias M.C."/>
            <person name="Goldman M.H.S."/>
            <person name="Sagot M.-F."/>
            <person name="Pereira M."/>
            <person name="Stoco P.H."/>
            <person name="Teixeira S.M.R."/>
            <person name="de Mendonca-Neto R.P."/>
            <person name="Maciel T.E.F."/>
            <person name="Mendes T.A.O."/>
            <person name="Urmenyi T.P."/>
            <person name="Teixeira M.M.G."/>
            <person name="de Camargo E.F.P."/>
            <person name="de Sousa W."/>
            <person name="Schenkman S."/>
            <person name="de Vasconcelos A.T.R."/>
        </authorList>
    </citation>
    <scope>NUCLEOTIDE SEQUENCE</scope>
</reference>
<evidence type="ECO:0000256" key="2">
    <source>
        <dbReference type="ARBA" id="ARBA00012420"/>
    </source>
</evidence>
<evidence type="ECO:0000256" key="5">
    <source>
        <dbReference type="ARBA" id="ARBA00022679"/>
    </source>
</evidence>
<dbReference type="UniPathway" id="UPA00196"/>
<evidence type="ECO:0000256" key="7">
    <source>
        <dbReference type="SAM" id="Phobius"/>
    </source>
</evidence>
<keyword evidence="7" id="KW-0812">Transmembrane</keyword>
<evidence type="ECO:0000313" key="10">
    <source>
        <dbReference type="EMBL" id="EPY27017.1"/>
    </source>
</evidence>
<keyword evidence="4" id="KW-0328">Glycosyltransferase</keyword>
<organism evidence="10 12">
    <name type="scientific">Strigomonas culicis</name>
    <dbReference type="NCBI Taxonomy" id="28005"/>
    <lineage>
        <taxon>Eukaryota</taxon>
        <taxon>Discoba</taxon>
        <taxon>Euglenozoa</taxon>
        <taxon>Kinetoplastea</taxon>
        <taxon>Metakinetoplastina</taxon>
        <taxon>Trypanosomatida</taxon>
        <taxon>Trypanosomatidae</taxon>
        <taxon>Strigomonadinae</taxon>
        <taxon>Strigomonas</taxon>
    </lineage>
</organism>
<keyword evidence="7" id="KW-1133">Transmembrane helix</keyword>
<dbReference type="GO" id="GO:0000506">
    <property type="term" value="C:glycosylphosphatidylinositol-N-acetylglucosaminyltransferase (GPI-GnT) complex"/>
    <property type="evidence" value="ECO:0007669"/>
    <property type="project" value="InterPro"/>
</dbReference>
<accession>S9U8F8</accession>
<dbReference type="GO" id="GO:0017176">
    <property type="term" value="F:phosphatidylinositol N-acetylglucosaminyltransferase activity"/>
    <property type="evidence" value="ECO:0007669"/>
    <property type="project" value="UniProtKB-EC"/>
</dbReference>
<evidence type="ECO:0000256" key="6">
    <source>
        <dbReference type="ARBA" id="ARBA00032160"/>
    </source>
</evidence>
<dbReference type="EC" id="2.4.1.198" evidence="2"/>
<dbReference type="OrthoDB" id="734129at2759"/>
<dbReference type="Pfam" id="PF00534">
    <property type="entry name" value="Glycos_transf_1"/>
    <property type="match status" value="1"/>
</dbReference>
<dbReference type="Pfam" id="PF08288">
    <property type="entry name" value="PIGA"/>
    <property type="match status" value="1"/>
</dbReference>
<keyword evidence="3" id="KW-0337">GPI-anchor biosynthesis</keyword>
<dbReference type="AlphaFoldDB" id="S9U8F8"/>
<evidence type="ECO:0000313" key="11">
    <source>
        <dbReference type="EMBL" id="EPY36799.1"/>
    </source>
</evidence>
<dbReference type="PANTHER" id="PTHR45871">
    <property type="entry name" value="N-ACETYLGLUCOSAMINYL-PHOSPHATIDYLINOSITOL BIOSYNTHETIC PROTEIN"/>
    <property type="match status" value="1"/>
</dbReference>
<dbReference type="EMBL" id="ATMH01000401">
    <property type="protein sequence ID" value="EPY36799.1"/>
    <property type="molecule type" value="Genomic_DNA"/>
</dbReference>
<feature type="transmembrane region" description="Helical" evidence="7">
    <location>
        <begin position="393"/>
        <end position="418"/>
    </location>
</feature>
<feature type="domain" description="PIGA GPI anchor biosynthesis" evidence="9">
    <location>
        <begin position="44"/>
        <end position="135"/>
    </location>
</feature>
<keyword evidence="7" id="KW-0472">Membrane</keyword>
<gene>
    <name evidence="11" type="ORF">STCU_00401</name>
    <name evidence="10" type="ORF">STCU_05963</name>
</gene>
<comment type="caution">
    <text evidence="10">The sequence shown here is derived from an EMBL/GenBank/DDBJ whole genome shotgun (WGS) entry which is preliminary data.</text>
</comment>
<dbReference type="Gene3D" id="3.40.50.2000">
    <property type="entry name" value="Glycogen Phosphorylase B"/>
    <property type="match status" value="2"/>
</dbReference>
<evidence type="ECO:0000313" key="12">
    <source>
        <dbReference type="Proteomes" id="UP000015354"/>
    </source>
</evidence>
<dbReference type="FunFam" id="3.40.50.2000:FF:000350">
    <property type="entry name" value="UDP-GlcNAc:PI a1-6 GlcNAc-transferase"/>
    <property type="match status" value="1"/>
</dbReference>
<comment type="pathway">
    <text evidence="1">Glycolipid biosynthesis; glycosylphosphatidylinositol-anchor biosynthesis.</text>
</comment>
<evidence type="ECO:0000256" key="1">
    <source>
        <dbReference type="ARBA" id="ARBA00004687"/>
    </source>
</evidence>
<protein>
    <recommendedName>
        <fullName evidence="2">phosphatidylinositol N-acetylglucosaminyltransferase</fullName>
        <ecNumber evidence="2">2.4.1.198</ecNumber>
    </recommendedName>
    <alternativeName>
        <fullName evidence="6">GlcNAc-PI synthesis protein</fullName>
    </alternativeName>
</protein>
<proteinExistence type="predicted"/>
<dbReference type="InterPro" id="IPR013234">
    <property type="entry name" value="PIGA_GPI_anchor_biosynthesis"/>
</dbReference>
<keyword evidence="12" id="KW-1185">Reference proteome</keyword>
<dbReference type="PANTHER" id="PTHR45871:SF1">
    <property type="entry name" value="PHOSPHATIDYLINOSITOL N-ACETYLGLUCOSAMINYLTRANSFERASE SUBUNIT A"/>
    <property type="match status" value="1"/>
</dbReference>
<dbReference type="FunFam" id="3.40.50.2000:FF:000093">
    <property type="entry name" value="UDP-GlcNAc:PI a1-6 GlcNAc-transferase"/>
    <property type="match status" value="1"/>
</dbReference>
<dbReference type="CDD" id="cd03796">
    <property type="entry name" value="GT4_PIG-A-like"/>
    <property type="match status" value="1"/>
</dbReference>
<feature type="domain" description="Glycosyl transferase family 1" evidence="8">
    <location>
        <begin position="199"/>
        <end position="347"/>
    </location>
</feature>
<sequence>MGQHRVALVSDFFFPGFGGVEVHIYNVAQCLMRRGHKVIIVTRAYGERVGIRYYTGGMKVYYLPMLAAKLPPGSVTLPTWLAAFPLLRTIFIRERITVVHGHQTTSNLCHEAMFHACTMGIKTCFTDHSLFGFADAASIHINKILEWSLRAIDQVICVSNTSRENTVLRAHISAQKVSVIPNATDTSAFTPPEDMKYKSWSSKIDKSGLTIVVITRLVYRKGSDLFVDVIPEICRRHPNIKWIVGGDGPRRTQLEQMIERHDLMDRVQVLGALKHTEVRSVLNQGQIFLNCSLTEAFCIALIEAASCGLLGVSTRVGGVPEVLPSNMLLLAEPDPASITAALEEAIARVPYLSPWELHENCRRYYSWNWVAERTERVYDRIMEQRQLSMYERLLSYISVGPVFGLVCFLLCAIDWIMFKALEFFLPAKNIDIVPDFPMELYLRNKEKLNKVTSRPS</sequence>
<dbReference type="SUPFAM" id="SSF53756">
    <property type="entry name" value="UDP-Glycosyltransferase/glycogen phosphorylase"/>
    <property type="match status" value="1"/>
</dbReference>
<reference evidence="10 12" key="1">
    <citation type="journal article" date="2013" name="PLoS ONE">
        <title>Predicting the Proteins of Angomonas deanei, Strigomonas culicis and Their Respective Endosymbionts Reveals New Aspects of the Trypanosomatidae Family.</title>
        <authorList>
            <person name="Motta M.C."/>
            <person name="Martins A.C."/>
            <person name="de Souza S.S."/>
            <person name="Catta-Preta C.M."/>
            <person name="Silva R."/>
            <person name="Klein C.C."/>
            <person name="de Almeida L.G."/>
            <person name="de Lima Cunha O."/>
            <person name="Ciapina L.P."/>
            <person name="Brocchi M."/>
            <person name="Colabardini A.C."/>
            <person name="de Araujo Lima B."/>
            <person name="Machado C.R."/>
            <person name="de Almeida Soares C.M."/>
            <person name="Probst C.M."/>
            <person name="de Menezes C.B."/>
            <person name="Thompson C.E."/>
            <person name="Bartholomeu D.C."/>
            <person name="Gradia D.F."/>
            <person name="Pavoni D.P."/>
            <person name="Grisard E.C."/>
            <person name="Fantinatti-Garboggini F."/>
            <person name="Marchini F.K."/>
            <person name="Rodrigues-Luiz G.F."/>
            <person name="Wagner G."/>
            <person name="Goldman G.H."/>
            <person name="Fietto J.L."/>
            <person name="Elias M.C."/>
            <person name="Goldman M.H."/>
            <person name="Sagot M.F."/>
            <person name="Pereira M."/>
            <person name="Stoco P.H."/>
            <person name="de Mendonca-Neto R.P."/>
            <person name="Teixeira S.M."/>
            <person name="Maciel T.E."/>
            <person name="de Oliveira Mendes T.A."/>
            <person name="Urmenyi T.P."/>
            <person name="de Souza W."/>
            <person name="Schenkman S."/>
            <person name="de Vasconcelos A.T."/>
        </authorList>
    </citation>
    <scope>NUCLEOTIDE SEQUENCE [LARGE SCALE GENOMIC DNA]</scope>
</reference>
<keyword evidence="5" id="KW-0808">Transferase</keyword>
<dbReference type="InterPro" id="IPR001296">
    <property type="entry name" value="Glyco_trans_1"/>
</dbReference>
<name>S9U8F8_9TRYP</name>
<evidence type="ECO:0000256" key="3">
    <source>
        <dbReference type="ARBA" id="ARBA00022502"/>
    </source>
</evidence>
<dbReference type="EMBL" id="ATMH01005963">
    <property type="protein sequence ID" value="EPY27017.1"/>
    <property type="molecule type" value="Genomic_DNA"/>
</dbReference>
<evidence type="ECO:0000259" key="8">
    <source>
        <dbReference type="Pfam" id="PF00534"/>
    </source>
</evidence>
<dbReference type="Proteomes" id="UP000015354">
    <property type="component" value="Unassembled WGS sequence"/>
</dbReference>
<dbReference type="GO" id="GO:0006506">
    <property type="term" value="P:GPI anchor biosynthetic process"/>
    <property type="evidence" value="ECO:0007669"/>
    <property type="project" value="UniProtKB-UniPathway"/>
</dbReference>
<dbReference type="InterPro" id="IPR039507">
    <property type="entry name" value="PIG-A/GPI3"/>
</dbReference>